<reference evidence="1" key="2">
    <citation type="submission" date="2020-02" db="EMBL/GenBank/DDBJ databases">
        <authorList>
            <consortium name="NCBI Pathogen Detection Project"/>
        </authorList>
    </citation>
    <scope>NUCLEOTIDE SEQUENCE</scope>
    <source>
        <strain evidence="1">MA.CK_00/00001968</strain>
    </source>
</reference>
<protein>
    <submittedName>
        <fullName evidence="1">Uncharacterized protein</fullName>
    </submittedName>
</protein>
<organism evidence="1">
    <name type="scientific">Salmonella enterica</name>
    <name type="common">Salmonella choleraesuis</name>
    <dbReference type="NCBI Taxonomy" id="28901"/>
    <lineage>
        <taxon>Bacteria</taxon>
        <taxon>Pseudomonadati</taxon>
        <taxon>Pseudomonadota</taxon>
        <taxon>Gammaproteobacteria</taxon>
        <taxon>Enterobacterales</taxon>
        <taxon>Enterobacteriaceae</taxon>
        <taxon>Salmonella</taxon>
    </lineage>
</organism>
<evidence type="ECO:0000313" key="1">
    <source>
        <dbReference type="EMBL" id="HAF2128838.1"/>
    </source>
</evidence>
<proteinExistence type="predicted"/>
<dbReference type="EMBL" id="DAAUQX010000025">
    <property type="protein sequence ID" value="HAF2128838.1"/>
    <property type="molecule type" value="Genomic_DNA"/>
</dbReference>
<reference evidence="1" key="1">
    <citation type="journal article" date="2018" name="Genome Biol.">
        <title>SKESA: strategic k-mer extension for scrupulous assemblies.</title>
        <authorList>
            <person name="Souvorov A."/>
            <person name="Agarwala R."/>
            <person name="Lipman D.J."/>
        </authorList>
    </citation>
    <scope>NUCLEOTIDE SEQUENCE</scope>
    <source>
        <strain evidence="1">MA.CK_00/00001968</strain>
    </source>
</reference>
<name>A0A743SQG4_SALER</name>
<sequence>MGNGSLRSGSEAMRQFRPVEHAITDDGEWVTVQEVPYRYNGRLLCDSCHTEVIIQEDASGQEIFVHARRHLRDRLNNQGCRYAISPARRSAPIRPADRRERNSTFRGPLNTRTRNWCCTRCECSYFGGKKCPRCNDWVYTVMQ</sequence>
<comment type="caution">
    <text evidence="1">The sequence shown here is derived from an EMBL/GenBank/DDBJ whole genome shotgun (WGS) entry which is preliminary data.</text>
</comment>
<dbReference type="AlphaFoldDB" id="A0A743SQG4"/>
<accession>A0A743SQG4</accession>
<gene>
    <name evidence="1" type="ORF">G9F27_003029</name>
</gene>